<evidence type="ECO:0000313" key="3">
    <source>
        <dbReference type="Proteomes" id="UP000484381"/>
    </source>
</evidence>
<dbReference type="AlphaFoldDB" id="A0A7X1N7T3"/>
<evidence type="ECO:0000313" key="2">
    <source>
        <dbReference type="EMBL" id="MPW16959.1"/>
    </source>
</evidence>
<dbReference type="RefSeq" id="WP_321574256.1">
    <property type="nucleotide sequence ID" value="NZ_WHNP01000006.1"/>
</dbReference>
<gene>
    <name evidence="2" type="ORF">GCT13_08440</name>
</gene>
<protein>
    <submittedName>
        <fullName evidence="2">DUF4031 domain-containing protein</fullName>
    </submittedName>
</protein>
<evidence type="ECO:0000259" key="1">
    <source>
        <dbReference type="Pfam" id="PF13223"/>
    </source>
</evidence>
<dbReference type="EMBL" id="WHNP01000006">
    <property type="protein sequence ID" value="MPW16959.1"/>
    <property type="molecule type" value="Genomic_DNA"/>
</dbReference>
<comment type="caution">
    <text evidence="2">The sequence shown here is derived from an EMBL/GenBank/DDBJ whole genome shotgun (WGS) entry which is preliminary data.</text>
</comment>
<dbReference type="Proteomes" id="UP000484381">
    <property type="component" value="Unassembled WGS sequence"/>
</dbReference>
<organism evidence="2 3">
    <name type="scientific">Paraburkholderia franconis</name>
    <dbReference type="NCBI Taxonomy" id="2654983"/>
    <lineage>
        <taxon>Bacteria</taxon>
        <taxon>Pseudomonadati</taxon>
        <taxon>Pseudomonadota</taxon>
        <taxon>Betaproteobacteria</taxon>
        <taxon>Burkholderiales</taxon>
        <taxon>Burkholderiaceae</taxon>
        <taxon>Paraburkholderia</taxon>
    </lineage>
</organism>
<dbReference type="Pfam" id="PF13223">
    <property type="entry name" value="DUF4031"/>
    <property type="match status" value="1"/>
</dbReference>
<reference evidence="2 3" key="1">
    <citation type="submission" date="2019-10" db="EMBL/GenBank/DDBJ databases">
        <title>Paraburkholderia sp. isolated from nodules of Mimosa pudica from Brazilian Atlantic Forest soils.</title>
        <authorList>
            <person name="Paulitsch F."/>
            <person name="Hungria M."/>
            <person name="Dall'Agnol R."/>
        </authorList>
    </citation>
    <scope>NUCLEOTIDE SEQUENCE [LARGE SCALE GENOMIC DNA]</scope>
    <source>
        <strain evidence="2 3">CNPSo 3157</strain>
    </source>
</reference>
<feature type="domain" description="DUF4031" evidence="1">
    <location>
        <begin position="3"/>
        <end position="78"/>
    </location>
</feature>
<accession>A0A7X1N7T3</accession>
<name>A0A7X1N7T3_9BURK</name>
<dbReference type="InterPro" id="IPR025109">
    <property type="entry name" value="DUF4031"/>
</dbReference>
<sequence>MTVYVDDMKAKYGRMVMCHMIADTDEELHAMADRIGVARRWWQAPPRHDSHYDIALSKRAAAIAAGAVEITWRQCGAMNMRRRITGELGSHADAMDWQTKYFAARREANLQGQTI</sequence>
<keyword evidence="3" id="KW-1185">Reference proteome</keyword>
<proteinExistence type="predicted"/>